<reference evidence="1 2" key="1">
    <citation type="submission" date="2016-10" db="EMBL/GenBank/DDBJ databases">
        <authorList>
            <person name="de Groot N.N."/>
        </authorList>
    </citation>
    <scope>NUCLEOTIDE SEQUENCE [LARGE SCALE GENOMIC DNA]</scope>
    <source>
        <strain evidence="1 2">DSM 23042</strain>
    </source>
</reference>
<protein>
    <submittedName>
        <fullName evidence="1">Uncharacterized protein</fullName>
    </submittedName>
</protein>
<dbReference type="RefSeq" id="WP_143071481.1">
    <property type="nucleotide sequence ID" value="NZ_FOGU01000001.1"/>
</dbReference>
<evidence type="ECO:0000313" key="2">
    <source>
        <dbReference type="Proteomes" id="UP000198885"/>
    </source>
</evidence>
<proteinExistence type="predicted"/>
<dbReference type="AlphaFoldDB" id="A0A1H9PMQ0"/>
<gene>
    <name evidence="1" type="ORF">SAMN04490244_101255</name>
</gene>
<dbReference type="STRING" id="641238.SAMN04490244_101255"/>
<keyword evidence="2" id="KW-1185">Reference proteome</keyword>
<name>A0A1H9PMQ0_9RHOB</name>
<dbReference type="EMBL" id="FOGU01000001">
    <property type="protein sequence ID" value="SER49417.1"/>
    <property type="molecule type" value="Genomic_DNA"/>
</dbReference>
<accession>A0A1H9PMQ0</accession>
<dbReference type="OrthoDB" id="1550644at2"/>
<dbReference type="Proteomes" id="UP000198885">
    <property type="component" value="Unassembled WGS sequence"/>
</dbReference>
<organism evidence="1 2">
    <name type="scientific">Tranquillimonas rosea</name>
    <dbReference type="NCBI Taxonomy" id="641238"/>
    <lineage>
        <taxon>Bacteria</taxon>
        <taxon>Pseudomonadati</taxon>
        <taxon>Pseudomonadota</taxon>
        <taxon>Alphaproteobacteria</taxon>
        <taxon>Rhodobacterales</taxon>
        <taxon>Roseobacteraceae</taxon>
        <taxon>Tranquillimonas</taxon>
    </lineage>
</organism>
<evidence type="ECO:0000313" key="1">
    <source>
        <dbReference type="EMBL" id="SER49417.1"/>
    </source>
</evidence>
<sequence length="386" mass="43752">MPHDPYNIDKAEFSDHDMWTRHDALIYRSPRPPVINSSFYPVYQYNDLYSVSILPLIHHIENPSIDPNFRSNLENGFDDVCRPNPTAISEIQRLVGNVRFTNEERSPTTFLRRLAEAMQADVDTIESANPGKTNVILCGGKDSLNLLLLRWSNPTIVLSADPNFALVQKFVEDNALGLEVQRLNDKEDQSLKNTEIAEAGCQVNHGSWKWTPAIKQVSDNFEKNVVFWKGQLGDVYLTSNWRQYSDSRSVLYKKFRVLYRRGGDKFPTARKLGDLVFAPSTVKRLERSIVNRGAVLQGSHMGFLRSICDCLFVSAYHGPQTTSVLHSMHLPSLIGEDIRPALGREIFGQEVAYPTKNPGPPRSTFRTNWRSISGFKEAMQVHGVTI</sequence>